<keyword evidence="2" id="KW-0238">DNA-binding</keyword>
<dbReference type="SMART" id="SM00895">
    <property type="entry name" value="FCD"/>
    <property type="match status" value="1"/>
</dbReference>
<proteinExistence type="predicted"/>
<evidence type="ECO:0000313" key="6">
    <source>
        <dbReference type="EMBL" id="CQR31095.1"/>
    </source>
</evidence>
<dbReference type="HOGENOM" id="CLU_017584_5_2_4"/>
<dbReference type="PRINTS" id="PR00035">
    <property type="entry name" value="HTHGNTR"/>
</dbReference>
<reference evidence="5" key="3">
    <citation type="submission" date="2010-07" db="EMBL/GenBank/DDBJ databases">
        <authorList>
            <person name="Genoscope - CEA"/>
        </authorList>
    </citation>
    <scope>NUCLEOTIDE SEQUENCE</scope>
    <source>
        <strain evidence="5">3As</strain>
    </source>
</reference>
<evidence type="ECO:0000313" key="5">
    <source>
        <dbReference type="EMBL" id="CAZ90225.1"/>
    </source>
</evidence>
<keyword evidence="8" id="KW-1185">Reference proteome</keyword>
<dbReference type="Proteomes" id="UP000078599">
    <property type="component" value="Unassembled WGS sequence"/>
</dbReference>
<reference evidence="6 8" key="4">
    <citation type="submission" date="2015-03" db="EMBL/GenBank/DDBJ databases">
        <authorList>
            <person name="Regsiter A."/>
            <person name="william w."/>
        </authorList>
    </citation>
    <scope>NUCLEOTIDE SEQUENCE [LARGE SCALE GENOMIC DNA]</scope>
    <source>
        <strain evidence="6 8">CB1</strain>
    </source>
</reference>
<dbReference type="AlphaFoldDB" id="D6CNU7"/>
<dbReference type="SMART" id="SM00345">
    <property type="entry name" value="HTH_GNTR"/>
    <property type="match status" value="1"/>
</dbReference>
<reference evidence="7" key="2">
    <citation type="journal article" date="2010" name="PLoS Genet.">
        <title>Structure, function, and evolution of the Thiomonas spp. genome.</title>
        <authorList>
            <person name="Arsene-Ploetze F."/>
            <person name="Koechler S."/>
            <person name="Marchal M."/>
            <person name="Coppee J.Y."/>
            <person name="Chandler M."/>
            <person name="Bonnefoy V."/>
            <person name="Brochier-Armanet C."/>
            <person name="Barakat M."/>
            <person name="Barbe V."/>
            <person name="Battaglia-Brunet F."/>
            <person name="Bruneel O."/>
            <person name="Bryan C.G."/>
            <person name="Cleiss-Arnold J."/>
            <person name="Cruveiller S."/>
            <person name="Erhardt M."/>
            <person name="Heinrich-Salmeron A."/>
            <person name="Hommais F."/>
            <person name="Joulian C."/>
            <person name="Krin E."/>
            <person name="Lieutaud A."/>
            <person name="Lievremont D."/>
            <person name="Michel C."/>
            <person name="Muller D."/>
            <person name="Ortet P."/>
            <person name="Proux C."/>
            <person name="Siguier P."/>
            <person name="Roche D."/>
            <person name="Rouy Z."/>
            <person name="Salvignol G."/>
            <person name="Slyemi D."/>
            <person name="Talla E."/>
            <person name="Weiss S."/>
            <person name="Weissenbach J."/>
            <person name="Medigue C."/>
            <person name="Bertin P.N."/>
        </authorList>
    </citation>
    <scope>NUCLEOTIDE SEQUENCE [LARGE SCALE GENOMIC DNA]</scope>
    <source>
        <strain evidence="7">DSM 22701 / CIP 110005 / 3As</strain>
    </source>
</reference>
<dbReference type="OrthoDB" id="8680857at2"/>
<keyword evidence="1" id="KW-0805">Transcription regulation</keyword>
<dbReference type="SUPFAM" id="SSF48008">
    <property type="entry name" value="GntR ligand-binding domain-like"/>
    <property type="match status" value="1"/>
</dbReference>
<dbReference type="Gene3D" id="1.10.10.10">
    <property type="entry name" value="Winged helix-like DNA-binding domain superfamily/Winged helix DNA-binding domain"/>
    <property type="match status" value="1"/>
</dbReference>
<dbReference type="InterPro" id="IPR000524">
    <property type="entry name" value="Tscrpt_reg_HTH_GntR"/>
</dbReference>
<protein>
    <submittedName>
        <fullName evidence="5">Transcriptional regulator, GntR family</fullName>
    </submittedName>
</protein>
<keyword evidence="3" id="KW-0804">Transcription</keyword>
<accession>D6CNU7</accession>
<dbReference type="PANTHER" id="PTHR43537">
    <property type="entry name" value="TRANSCRIPTIONAL REGULATOR, GNTR FAMILY"/>
    <property type="match status" value="1"/>
</dbReference>
<dbReference type="InterPro" id="IPR036390">
    <property type="entry name" value="WH_DNA-bd_sf"/>
</dbReference>
<evidence type="ECO:0000259" key="4">
    <source>
        <dbReference type="PROSITE" id="PS50949"/>
    </source>
</evidence>
<sequence length="249" mass="28651">MTTAAARTSHVAIKAKPAPKAASRAEEIYARLREEVFEFHLLPGQRFTETELAEHYVVSRTPVREALLRLQAEGLVRGYFRSGWEVVPIDFARFDHLYELRKLVEVHAVRKLSMRELATETQTMLDALAASWIVDKSARLSDARKISLLDEAFHTNLVAAAGNPEILRVHAEITDRIRIIRRLDFTYTHRVSTTYDEHAAILRAIQRHKPDQAELLIRAHIDRSQIETRKITLHRLQNIRTETQHDAAL</sequence>
<dbReference type="Pfam" id="PF07729">
    <property type="entry name" value="FCD"/>
    <property type="match status" value="1"/>
</dbReference>
<dbReference type="CDD" id="cd07377">
    <property type="entry name" value="WHTH_GntR"/>
    <property type="match status" value="1"/>
</dbReference>
<evidence type="ECO:0000313" key="7">
    <source>
        <dbReference type="Proteomes" id="UP000002372"/>
    </source>
</evidence>
<dbReference type="EMBL" id="CTRI01000008">
    <property type="protein sequence ID" value="CQR31095.1"/>
    <property type="molecule type" value="Genomic_DNA"/>
</dbReference>
<name>D6CNU7_THIA3</name>
<dbReference type="EMBL" id="FP475956">
    <property type="protein sequence ID" value="CAZ90225.1"/>
    <property type="molecule type" value="Genomic_DNA"/>
</dbReference>
<feature type="domain" description="HTH gntR-type" evidence="4">
    <location>
        <begin position="22"/>
        <end position="89"/>
    </location>
</feature>
<dbReference type="SUPFAM" id="SSF46785">
    <property type="entry name" value="Winged helix' DNA-binding domain"/>
    <property type="match status" value="1"/>
</dbReference>
<dbReference type="GO" id="GO:0003700">
    <property type="term" value="F:DNA-binding transcription factor activity"/>
    <property type="evidence" value="ECO:0007669"/>
    <property type="project" value="InterPro"/>
</dbReference>
<dbReference type="InterPro" id="IPR011711">
    <property type="entry name" value="GntR_C"/>
</dbReference>
<dbReference type="InterPro" id="IPR036388">
    <property type="entry name" value="WH-like_DNA-bd_sf"/>
</dbReference>
<dbReference type="Gene3D" id="1.20.120.530">
    <property type="entry name" value="GntR ligand-binding domain-like"/>
    <property type="match status" value="1"/>
</dbReference>
<dbReference type="KEGG" id="thi:THI_3644"/>
<evidence type="ECO:0000256" key="2">
    <source>
        <dbReference type="ARBA" id="ARBA00023125"/>
    </source>
</evidence>
<evidence type="ECO:0000256" key="1">
    <source>
        <dbReference type="ARBA" id="ARBA00023015"/>
    </source>
</evidence>
<dbReference type="PANTHER" id="PTHR43537:SF45">
    <property type="entry name" value="GNTR FAMILY REGULATORY PROTEIN"/>
    <property type="match status" value="1"/>
</dbReference>
<dbReference type="Proteomes" id="UP000002372">
    <property type="component" value="Chromosome"/>
</dbReference>
<organism evidence="5 7">
    <name type="scientific">Thiomonas arsenitoxydans (strain DSM 22701 / CIP 110005 / 3As)</name>
    <dbReference type="NCBI Taxonomy" id="426114"/>
    <lineage>
        <taxon>Bacteria</taxon>
        <taxon>Pseudomonadati</taxon>
        <taxon>Pseudomonadota</taxon>
        <taxon>Betaproteobacteria</taxon>
        <taxon>Burkholderiales</taxon>
        <taxon>Thiomonas</taxon>
    </lineage>
</organism>
<gene>
    <name evidence="5" type="ordered locus">THI_3644</name>
    <name evidence="6" type="ORF">THICB1_160066</name>
</gene>
<dbReference type="RefSeq" id="WP_013107465.1">
    <property type="nucleotide sequence ID" value="NC_014145.1"/>
</dbReference>
<evidence type="ECO:0000256" key="3">
    <source>
        <dbReference type="ARBA" id="ARBA00023163"/>
    </source>
</evidence>
<dbReference type="eggNOG" id="COG1802">
    <property type="taxonomic scope" value="Bacteria"/>
</dbReference>
<evidence type="ECO:0000313" key="8">
    <source>
        <dbReference type="Proteomes" id="UP000078599"/>
    </source>
</evidence>
<dbReference type="InterPro" id="IPR008920">
    <property type="entry name" value="TF_FadR/GntR_C"/>
</dbReference>
<dbReference type="Pfam" id="PF00392">
    <property type="entry name" value="GntR"/>
    <property type="match status" value="1"/>
</dbReference>
<reference key="1">
    <citation type="submission" date="2009-07" db="EMBL/GenBank/DDBJ databases">
        <authorList>
            <person name="Genoscope - CEA"/>
        </authorList>
    </citation>
    <scope>NUCLEOTIDE SEQUENCE</scope>
    <source>
        <strain>3As</strain>
    </source>
</reference>
<dbReference type="PROSITE" id="PS50949">
    <property type="entry name" value="HTH_GNTR"/>
    <property type="match status" value="1"/>
</dbReference>
<dbReference type="GO" id="GO:0003677">
    <property type="term" value="F:DNA binding"/>
    <property type="evidence" value="ECO:0007669"/>
    <property type="project" value="UniProtKB-KW"/>
</dbReference>